<protein>
    <recommendedName>
        <fullName evidence="1">R13L1/DRL21-like LRR repeat region domain-containing protein</fullName>
    </recommendedName>
</protein>
<organism evidence="2 3">
    <name type="scientific">Zingiber officinale</name>
    <name type="common">Ginger</name>
    <name type="synonym">Amomum zingiber</name>
    <dbReference type="NCBI Taxonomy" id="94328"/>
    <lineage>
        <taxon>Eukaryota</taxon>
        <taxon>Viridiplantae</taxon>
        <taxon>Streptophyta</taxon>
        <taxon>Embryophyta</taxon>
        <taxon>Tracheophyta</taxon>
        <taxon>Spermatophyta</taxon>
        <taxon>Magnoliopsida</taxon>
        <taxon>Liliopsida</taxon>
        <taxon>Zingiberales</taxon>
        <taxon>Zingiberaceae</taxon>
        <taxon>Zingiber</taxon>
    </lineage>
</organism>
<keyword evidence="3" id="KW-1185">Reference proteome</keyword>
<dbReference type="AlphaFoldDB" id="A0A8J5HBQ5"/>
<dbReference type="Pfam" id="PF25019">
    <property type="entry name" value="LRR_R13L1-DRL21"/>
    <property type="match status" value="1"/>
</dbReference>
<evidence type="ECO:0000313" key="2">
    <source>
        <dbReference type="EMBL" id="KAG6517992.1"/>
    </source>
</evidence>
<accession>A0A8J5HBQ5</accession>
<evidence type="ECO:0000313" key="3">
    <source>
        <dbReference type="Proteomes" id="UP000734854"/>
    </source>
</evidence>
<evidence type="ECO:0000259" key="1">
    <source>
        <dbReference type="Pfam" id="PF25019"/>
    </source>
</evidence>
<dbReference type="InterPro" id="IPR032675">
    <property type="entry name" value="LRR_dom_sf"/>
</dbReference>
<proteinExistence type="predicted"/>
<reference evidence="2 3" key="1">
    <citation type="submission" date="2020-08" db="EMBL/GenBank/DDBJ databases">
        <title>Plant Genome Project.</title>
        <authorList>
            <person name="Zhang R.-G."/>
        </authorList>
    </citation>
    <scope>NUCLEOTIDE SEQUENCE [LARGE SCALE GENOMIC DNA]</scope>
    <source>
        <tissue evidence="2">Rhizome</tissue>
    </source>
</reference>
<dbReference type="Proteomes" id="UP000734854">
    <property type="component" value="Unassembled WGS sequence"/>
</dbReference>
<name>A0A8J5HBQ5_ZINOF</name>
<gene>
    <name evidence="2" type="ORF">ZIOFF_021392</name>
</gene>
<comment type="caution">
    <text evidence="2">The sequence shown here is derived from an EMBL/GenBank/DDBJ whole genome shotgun (WGS) entry which is preliminary data.</text>
</comment>
<dbReference type="Gene3D" id="3.80.10.10">
    <property type="entry name" value="Ribonuclease Inhibitor"/>
    <property type="match status" value="1"/>
</dbReference>
<feature type="domain" description="R13L1/DRL21-like LRR repeat region" evidence="1">
    <location>
        <begin position="2"/>
        <end position="56"/>
    </location>
</feature>
<dbReference type="EMBL" id="JACMSC010000006">
    <property type="protein sequence ID" value="KAG6517992.1"/>
    <property type="molecule type" value="Genomic_DNA"/>
</dbReference>
<dbReference type="InterPro" id="IPR056789">
    <property type="entry name" value="LRR_R13L1-DRL21"/>
</dbReference>
<sequence length="144" mass="16499">MLEILSYKGVEFPNWMSKQQLAHLESLVEVKLINLKRCVALSSLGQIRVLKKLEIAQGNRFEFCCRNNLQCIETTEIIGCQELRCLPQDVQNLEHLSKMTINGCNNLTTLVALHSLKVLNTYACPVIENWRSLQGEKFQLCISY</sequence>
<dbReference type="SUPFAM" id="SSF52058">
    <property type="entry name" value="L domain-like"/>
    <property type="match status" value="1"/>
</dbReference>